<accession>A0A316WTY9</accession>
<protein>
    <submittedName>
        <fullName evidence="3">DUF4440 domain-containing protein</fullName>
    </submittedName>
</protein>
<dbReference type="AlphaFoldDB" id="A0A316WTY9"/>
<dbReference type="InterPro" id="IPR027843">
    <property type="entry name" value="DUF4440"/>
</dbReference>
<dbReference type="RefSeq" id="WP_103232688.1">
    <property type="nucleotide sequence ID" value="NZ_PPEG02000003.1"/>
</dbReference>
<gene>
    <name evidence="3" type="ORF">C1634_008035</name>
    <name evidence="2" type="ORF">F8D52_09300</name>
</gene>
<evidence type="ECO:0000313" key="3">
    <source>
        <dbReference type="EMBL" id="PWN62718.1"/>
    </source>
</evidence>
<keyword evidence="5" id="KW-1185">Reference proteome</keyword>
<feature type="domain" description="DUF4440" evidence="1">
    <location>
        <begin position="16"/>
        <end position="117"/>
    </location>
</feature>
<dbReference type="InterPro" id="IPR032710">
    <property type="entry name" value="NTF2-like_dom_sf"/>
</dbReference>
<dbReference type="EMBL" id="PPEG02000003">
    <property type="protein sequence ID" value="PWN62718.1"/>
    <property type="molecule type" value="Genomic_DNA"/>
</dbReference>
<comment type="caution">
    <text evidence="3">The sequence shown here is derived from an EMBL/GenBank/DDBJ whole genome shotgun (WGS) entry which is preliminary data.</text>
</comment>
<dbReference type="Proteomes" id="UP000236413">
    <property type="component" value="Unassembled WGS sequence"/>
</dbReference>
<evidence type="ECO:0000313" key="5">
    <source>
        <dbReference type="Proteomes" id="UP000326384"/>
    </source>
</evidence>
<dbReference type="SUPFAM" id="SSF54427">
    <property type="entry name" value="NTF2-like"/>
    <property type="match status" value="1"/>
</dbReference>
<sequence>MQDFNRQIQEGAVAYFRDCIKNGDAKGALSCFHPEAVYIDRDGRELRGLNEIQLAMDEICRLKMNIQGGTPHITVVNDIAMWLDQWEMTGNAPDGHPIKMTGHTSCIMKRHENGNWLWLVDNPFGSAVFKNDNMV</sequence>
<evidence type="ECO:0000313" key="2">
    <source>
        <dbReference type="EMBL" id="KAB1231252.1"/>
    </source>
</evidence>
<evidence type="ECO:0000259" key="1">
    <source>
        <dbReference type="Pfam" id="PF14534"/>
    </source>
</evidence>
<dbReference type="EMBL" id="VTPV01000004">
    <property type="protein sequence ID" value="KAB1231252.1"/>
    <property type="molecule type" value="Genomic_DNA"/>
</dbReference>
<reference evidence="2 5" key="2">
    <citation type="journal article" date="2019" name="Stand. Genomic Sci.">
        <title>Draft Whole-Genome Sequence of a Novel Chryseobacterium viscerum Strain Isolated from Fresh Water at Dripping Springs, New Mexico.</title>
        <authorList>
            <person name="Kyndt J.A."/>
            <person name="Moore T.C."/>
        </authorList>
    </citation>
    <scope>NUCLEOTIDE SEQUENCE [LARGE SCALE GENOMIC DNA]</scope>
    <source>
        <strain evidence="2 5">DPS</strain>
    </source>
</reference>
<organism evidence="3 4">
    <name type="scientific">Chryseobacterium viscerum</name>
    <dbReference type="NCBI Taxonomy" id="1037377"/>
    <lineage>
        <taxon>Bacteria</taxon>
        <taxon>Pseudomonadati</taxon>
        <taxon>Bacteroidota</taxon>
        <taxon>Flavobacteriia</taxon>
        <taxon>Flavobacteriales</taxon>
        <taxon>Weeksellaceae</taxon>
        <taxon>Chryseobacterium group</taxon>
        <taxon>Chryseobacterium</taxon>
    </lineage>
</organism>
<dbReference type="Proteomes" id="UP000326384">
    <property type="component" value="Unassembled WGS sequence"/>
</dbReference>
<proteinExistence type="predicted"/>
<dbReference type="Pfam" id="PF14534">
    <property type="entry name" value="DUF4440"/>
    <property type="match status" value="1"/>
</dbReference>
<evidence type="ECO:0000313" key="4">
    <source>
        <dbReference type="Proteomes" id="UP000236413"/>
    </source>
</evidence>
<name>A0A316WTY9_9FLAO</name>
<dbReference type="Gene3D" id="3.10.450.50">
    <property type="match status" value="1"/>
</dbReference>
<reference evidence="3 4" key="1">
    <citation type="submission" date="2018-04" db="EMBL/GenBank/DDBJ databases">
        <title>Chryseobacterium oncorhynchi 701B-08T from rainbow trout, and Chryseobacterium viscerum 687B-08T from diseased fish.</title>
        <authorList>
            <person name="Jeong J.-J."/>
            <person name="Lee Y.J."/>
            <person name="Pathiraja D."/>
            <person name="Park B."/>
            <person name="Choi I.-G."/>
            <person name="Kim K.D."/>
        </authorList>
    </citation>
    <scope>NUCLEOTIDE SEQUENCE [LARGE SCALE GENOMIC DNA]</scope>
    <source>
        <strain evidence="3 4">687B-08</strain>
    </source>
</reference>